<evidence type="ECO:0000313" key="4">
    <source>
        <dbReference type="Proteomes" id="UP000183926"/>
    </source>
</evidence>
<feature type="chain" id="PRO_5010368180" description="DUF4124 domain-containing protein" evidence="2">
    <location>
        <begin position="23"/>
        <end position="106"/>
    </location>
</feature>
<keyword evidence="2" id="KW-0732">Signal</keyword>
<dbReference type="Proteomes" id="UP000183926">
    <property type="component" value="Unassembled WGS sequence"/>
</dbReference>
<evidence type="ECO:0000256" key="1">
    <source>
        <dbReference type="SAM" id="MobiDB-lite"/>
    </source>
</evidence>
<dbReference type="EMBL" id="FPBL01000008">
    <property type="protein sequence ID" value="SFU70674.1"/>
    <property type="molecule type" value="Genomic_DNA"/>
</dbReference>
<evidence type="ECO:0000256" key="2">
    <source>
        <dbReference type="SAM" id="SignalP"/>
    </source>
</evidence>
<name>A0A1I7ICL0_9PROT</name>
<sequence length="106" mass="11171">MRTLSPLFLAFATLFGATGLYAATMNKCVINGSVSYQQTPCSSTQARKDPTLDELNAAEKKRRAASNTTKATAIPAPLSPPRVSCRHPLLQPPTAIAATVASIALK</sequence>
<feature type="region of interest" description="Disordered" evidence="1">
    <location>
        <begin position="59"/>
        <end position="85"/>
    </location>
</feature>
<protein>
    <recommendedName>
        <fullName evidence="5">DUF4124 domain-containing protein</fullName>
    </recommendedName>
</protein>
<dbReference type="AlphaFoldDB" id="A0A1I7ICL0"/>
<evidence type="ECO:0000313" key="3">
    <source>
        <dbReference type="EMBL" id="SFU70674.1"/>
    </source>
</evidence>
<reference evidence="3 4" key="1">
    <citation type="submission" date="2016-10" db="EMBL/GenBank/DDBJ databases">
        <authorList>
            <person name="de Groot N.N."/>
        </authorList>
    </citation>
    <scope>NUCLEOTIDE SEQUENCE [LARGE SCALE GENOMIC DNA]</scope>
    <source>
        <strain evidence="3 4">Nm24</strain>
    </source>
</reference>
<gene>
    <name evidence="3" type="ORF">SAMN05216339_10817</name>
</gene>
<evidence type="ECO:0008006" key="5">
    <source>
        <dbReference type="Google" id="ProtNLM"/>
    </source>
</evidence>
<feature type="signal peptide" evidence="2">
    <location>
        <begin position="1"/>
        <end position="22"/>
    </location>
</feature>
<accession>A0A1I7ICL0</accession>
<organism evidence="3 4">
    <name type="scientific">Nitrosomonas eutropha</name>
    <dbReference type="NCBI Taxonomy" id="916"/>
    <lineage>
        <taxon>Bacteria</taxon>
        <taxon>Pseudomonadati</taxon>
        <taxon>Pseudomonadota</taxon>
        <taxon>Betaproteobacteria</taxon>
        <taxon>Nitrosomonadales</taxon>
        <taxon>Nitrosomonadaceae</taxon>
        <taxon>Nitrosomonas</taxon>
    </lineage>
</organism>
<proteinExistence type="predicted"/>